<keyword evidence="3" id="KW-0677">Repeat</keyword>
<feature type="domain" description="C2" evidence="7">
    <location>
        <begin position="123"/>
        <end position="246"/>
    </location>
</feature>
<dbReference type="OrthoDB" id="10059618at2759"/>
<sequence length="282" mass="32167">MQPCSRVPDGEAGEEPRVETLELPDDLTSDVELQQPTPRRSRYDLEMFAGSHLPSFRSVVSLAAKAANLFLIVTTTAGVGFFFPFPTTIAFLMGILYELSESDEKGAVPDLPKPKENVWRSDRGPILPVPAVIRPTLSKYRIEVLFWGLRELKRVHLMTVDRPRVDIECAGHVLQSSIILNYKKNPNFSTPVKHFDVELPDQEMYCPPLTIRVMDCRSFGRFTLVGTHVINSLQKYVFRPLTKKESNMSRYSSNQMLMVQTDDVIIDIDAQVPWLQRRLLLF</sequence>
<evidence type="ECO:0000259" key="7">
    <source>
        <dbReference type="PROSITE" id="PS50004"/>
    </source>
</evidence>
<dbReference type="AlphaFoldDB" id="A0A8X6L1K3"/>
<evidence type="ECO:0000256" key="5">
    <source>
        <dbReference type="ARBA" id="ARBA00023136"/>
    </source>
</evidence>
<dbReference type="PANTHER" id="PTHR12546">
    <property type="entry name" value="FER-1-LIKE"/>
    <property type="match status" value="1"/>
</dbReference>
<evidence type="ECO:0000256" key="6">
    <source>
        <dbReference type="SAM" id="Phobius"/>
    </source>
</evidence>
<dbReference type="GO" id="GO:0007009">
    <property type="term" value="P:plasma membrane organization"/>
    <property type="evidence" value="ECO:0007669"/>
    <property type="project" value="TreeGrafter"/>
</dbReference>
<dbReference type="PANTHER" id="PTHR12546:SF60">
    <property type="entry name" value="MISFIRE, ISOFORM F"/>
    <property type="match status" value="1"/>
</dbReference>
<dbReference type="GO" id="GO:0016020">
    <property type="term" value="C:membrane"/>
    <property type="evidence" value="ECO:0007669"/>
    <property type="project" value="UniProtKB-SubCell"/>
</dbReference>
<keyword evidence="4 6" id="KW-1133">Transmembrane helix</keyword>
<evidence type="ECO:0000256" key="3">
    <source>
        <dbReference type="ARBA" id="ARBA00022737"/>
    </source>
</evidence>
<keyword evidence="9" id="KW-1185">Reference proteome</keyword>
<dbReference type="SUPFAM" id="SSF49562">
    <property type="entry name" value="C2 domain (Calcium/lipid-binding domain, CaLB)"/>
    <property type="match status" value="1"/>
</dbReference>
<dbReference type="Proteomes" id="UP000887116">
    <property type="component" value="Unassembled WGS sequence"/>
</dbReference>
<evidence type="ECO:0000256" key="2">
    <source>
        <dbReference type="ARBA" id="ARBA00022692"/>
    </source>
</evidence>
<comment type="caution">
    <text evidence="8">The sequence shown here is derived from an EMBL/GenBank/DDBJ whole genome shotgun (WGS) entry which is preliminary data.</text>
</comment>
<proteinExistence type="predicted"/>
<dbReference type="InterPro" id="IPR037721">
    <property type="entry name" value="Ferlin"/>
</dbReference>
<name>A0A8X6L1K3_TRICU</name>
<keyword evidence="5 6" id="KW-0472">Membrane</keyword>
<feature type="transmembrane region" description="Helical" evidence="6">
    <location>
        <begin position="69"/>
        <end position="97"/>
    </location>
</feature>
<dbReference type="InterPro" id="IPR000008">
    <property type="entry name" value="C2_dom"/>
</dbReference>
<evidence type="ECO:0000256" key="1">
    <source>
        <dbReference type="ARBA" id="ARBA00004167"/>
    </source>
</evidence>
<evidence type="ECO:0000313" key="8">
    <source>
        <dbReference type="EMBL" id="GFQ93139.1"/>
    </source>
</evidence>
<evidence type="ECO:0000313" key="9">
    <source>
        <dbReference type="Proteomes" id="UP000887116"/>
    </source>
</evidence>
<reference evidence="8" key="1">
    <citation type="submission" date="2020-07" db="EMBL/GenBank/DDBJ databases">
        <title>Multicomponent nature underlies the extraordinary mechanical properties of spider dragline silk.</title>
        <authorList>
            <person name="Kono N."/>
            <person name="Nakamura H."/>
            <person name="Mori M."/>
            <person name="Yoshida Y."/>
            <person name="Ohtoshi R."/>
            <person name="Malay A.D."/>
            <person name="Moran D.A.P."/>
            <person name="Tomita M."/>
            <person name="Numata K."/>
            <person name="Arakawa K."/>
        </authorList>
    </citation>
    <scope>NUCLEOTIDE SEQUENCE</scope>
</reference>
<dbReference type="InterPro" id="IPR035892">
    <property type="entry name" value="C2_domain_sf"/>
</dbReference>
<accession>A0A8X6L1K3</accession>
<comment type="subcellular location">
    <subcellularLocation>
        <location evidence="1">Membrane</location>
        <topology evidence="1">Single-pass membrane protein</topology>
    </subcellularLocation>
</comment>
<dbReference type="EMBL" id="BMAO01004215">
    <property type="protein sequence ID" value="GFQ93139.1"/>
    <property type="molecule type" value="Genomic_DNA"/>
</dbReference>
<evidence type="ECO:0000256" key="4">
    <source>
        <dbReference type="ARBA" id="ARBA00022989"/>
    </source>
</evidence>
<dbReference type="PROSITE" id="PS50004">
    <property type="entry name" value="C2"/>
    <property type="match status" value="1"/>
</dbReference>
<protein>
    <submittedName>
        <fullName evidence="8">Otoferlin</fullName>
    </submittedName>
</protein>
<keyword evidence="2 6" id="KW-0812">Transmembrane</keyword>
<gene>
    <name evidence="8" type="primary">Otof</name>
    <name evidence="8" type="ORF">TNCT_438231</name>
</gene>
<organism evidence="8 9">
    <name type="scientific">Trichonephila clavata</name>
    <name type="common">Joro spider</name>
    <name type="synonym">Nephila clavata</name>
    <dbReference type="NCBI Taxonomy" id="2740835"/>
    <lineage>
        <taxon>Eukaryota</taxon>
        <taxon>Metazoa</taxon>
        <taxon>Ecdysozoa</taxon>
        <taxon>Arthropoda</taxon>
        <taxon>Chelicerata</taxon>
        <taxon>Arachnida</taxon>
        <taxon>Araneae</taxon>
        <taxon>Araneomorphae</taxon>
        <taxon>Entelegynae</taxon>
        <taxon>Araneoidea</taxon>
        <taxon>Nephilidae</taxon>
        <taxon>Trichonephila</taxon>
    </lineage>
</organism>